<evidence type="ECO:0000256" key="2">
    <source>
        <dbReference type="ARBA" id="ARBA00023242"/>
    </source>
</evidence>
<dbReference type="SMART" id="SM00487">
    <property type="entry name" value="DEXDc"/>
    <property type="match status" value="1"/>
</dbReference>
<dbReference type="Proteomes" id="UP000006906">
    <property type="component" value="Chromosome 1"/>
</dbReference>
<protein>
    <recommendedName>
        <fullName evidence="9">TFIIS N-terminal domain-containing protein</fullName>
    </recommendedName>
</protein>
<keyword evidence="8" id="KW-1185">Reference proteome</keyword>
<reference evidence="7 8" key="1">
    <citation type="journal article" date="2007" name="Science">
        <title>The Chlamydomonas genome reveals the evolution of key animal and plant functions.</title>
        <authorList>
            <person name="Merchant S.S."/>
            <person name="Prochnik S.E."/>
            <person name="Vallon O."/>
            <person name="Harris E.H."/>
            <person name="Karpowicz S.J."/>
            <person name="Witman G.B."/>
            <person name="Terry A."/>
            <person name="Salamov A."/>
            <person name="Fritz-Laylin L.K."/>
            <person name="Marechal-Drouard L."/>
            <person name="Marshall W.F."/>
            <person name="Qu L.H."/>
            <person name="Nelson D.R."/>
            <person name="Sanderfoot A.A."/>
            <person name="Spalding M.H."/>
            <person name="Kapitonov V.V."/>
            <person name="Ren Q."/>
            <person name="Ferris P."/>
            <person name="Lindquist E."/>
            <person name="Shapiro H."/>
            <person name="Lucas S.M."/>
            <person name="Grimwood J."/>
            <person name="Schmutz J."/>
            <person name="Cardol P."/>
            <person name="Cerutti H."/>
            <person name="Chanfreau G."/>
            <person name="Chen C.L."/>
            <person name="Cognat V."/>
            <person name="Croft M.T."/>
            <person name="Dent R."/>
            <person name="Dutcher S."/>
            <person name="Fernandez E."/>
            <person name="Fukuzawa H."/>
            <person name="Gonzalez-Ballester D."/>
            <person name="Gonzalez-Halphen D."/>
            <person name="Hallmann A."/>
            <person name="Hanikenne M."/>
            <person name="Hippler M."/>
            <person name="Inwood W."/>
            <person name="Jabbari K."/>
            <person name="Kalanon M."/>
            <person name="Kuras R."/>
            <person name="Lefebvre P.A."/>
            <person name="Lemaire S.D."/>
            <person name="Lobanov A.V."/>
            <person name="Lohr M."/>
            <person name="Manuell A."/>
            <person name="Meier I."/>
            <person name="Mets L."/>
            <person name="Mittag M."/>
            <person name="Mittelmeier T."/>
            <person name="Moroney J.V."/>
            <person name="Moseley J."/>
            <person name="Napoli C."/>
            <person name="Nedelcu A.M."/>
            <person name="Niyogi K."/>
            <person name="Novoselov S.V."/>
            <person name="Paulsen I.T."/>
            <person name="Pazour G."/>
            <person name="Purton S."/>
            <person name="Ral J.P."/>
            <person name="Riano-Pachon D.M."/>
            <person name="Riekhof W."/>
            <person name="Rymarquis L."/>
            <person name="Schroda M."/>
            <person name="Stern D."/>
            <person name="Umen J."/>
            <person name="Willows R."/>
            <person name="Wilson N."/>
            <person name="Zimmer S.L."/>
            <person name="Allmer J."/>
            <person name="Balk J."/>
            <person name="Bisova K."/>
            <person name="Chen C.J."/>
            <person name="Elias M."/>
            <person name="Gendler K."/>
            <person name="Hauser C."/>
            <person name="Lamb M.R."/>
            <person name="Ledford H."/>
            <person name="Long J.C."/>
            <person name="Minagawa J."/>
            <person name="Page M.D."/>
            <person name="Pan J."/>
            <person name="Pootakham W."/>
            <person name="Roje S."/>
            <person name="Rose A."/>
            <person name="Stahlberg E."/>
            <person name="Terauchi A.M."/>
            <person name="Yang P."/>
            <person name="Ball S."/>
            <person name="Bowler C."/>
            <person name="Dieckmann C.L."/>
            <person name="Gladyshev V.N."/>
            <person name="Green P."/>
            <person name="Jorgensen R."/>
            <person name="Mayfield S."/>
            <person name="Mueller-Roeber B."/>
            <person name="Rajamani S."/>
            <person name="Sayre R.T."/>
            <person name="Brokstein P."/>
            <person name="Dubchak I."/>
            <person name="Goodstein D."/>
            <person name="Hornick L."/>
            <person name="Huang Y.W."/>
            <person name="Jhaveri J."/>
            <person name="Luo Y."/>
            <person name="Martinez D."/>
            <person name="Ngau W.C."/>
            <person name="Otillar B."/>
            <person name="Poliakov A."/>
            <person name="Porter A."/>
            <person name="Szajkowski L."/>
            <person name="Werner G."/>
            <person name="Zhou K."/>
            <person name="Grigoriev I.V."/>
            <person name="Rokhsar D.S."/>
            <person name="Grossman A.R."/>
        </authorList>
    </citation>
    <scope>NUCLEOTIDE SEQUENCE [LARGE SCALE GENOMIC DNA]</scope>
    <source>
        <strain evidence="8">CC-503</strain>
    </source>
</reference>
<dbReference type="OrthoDB" id="2419400at2759"/>
<proteinExistence type="predicted"/>
<feature type="compositionally biased region" description="Low complexity" evidence="4">
    <location>
        <begin position="886"/>
        <end position="896"/>
    </location>
</feature>
<evidence type="ECO:0000259" key="6">
    <source>
        <dbReference type="PROSITE" id="PS51321"/>
    </source>
</evidence>
<feature type="compositionally biased region" description="Gly residues" evidence="4">
    <location>
        <begin position="897"/>
        <end position="907"/>
    </location>
</feature>
<feature type="region of interest" description="Disordered" evidence="4">
    <location>
        <begin position="322"/>
        <end position="360"/>
    </location>
</feature>
<feature type="compositionally biased region" description="Low complexity" evidence="4">
    <location>
        <begin position="761"/>
        <end position="774"/>
    </location>
</feature>
<dbReference type="Pfam" id="PF18766">
    <property type="entry name" value="SWI2_SNF2"/>
    <property type="match status" value="1"/>
</dbReference>
<feature type="region of interest" description="Disordered" evidence="4">
    <location>
        <begin position="111"/>
        <end position="144"/>
    </location>
</feature>
<feature type="compositionally biased region" description="Basic and acidic residues" evidence="4">
    <location>
        <begin position="478"/>
        <end position="489"/>
    </location>
</feature>
<dbReference type="InterPro" id="IPR003618">
    <property type="entry name" value="TFIIS_cen_dom"/>
</dbReference>
<evidence type="ECO:0000313" key="7">
    <source>
        <dbReference type="EMBL" id="PNW87860.1"/>
    </source>
</evidence>
<feature type="compositionally biased region" description="Acidic residues" evidence="4">
    <location>
        <begin position="775"/>
        <end position="810"/>
    </location>
</feature>
<name>A0A2K3E4Z6_CHLRE</name>
<dbReference type="Gramene" id="PNW87860">
    <property type="protein sequence ID" value="PNW87860"/>
    <property type="gene ID" value="CHLRE_01g004850v5"/>
</dbReference>
<dbReference type="PANTHER" id="PTHR42927:SF1">
    <property type="entry name" value="HELICASE SUPERFAMILY 1 AND 2 DOMAIN-CONTAINING PROTEIN"/>
    <property type="match status" value="1"/>
</dbReference>
<organism evidence="7 8">
    <name type="scientific">Chlamydomonas reinhardtii</name>
    <name type="common">Chlamydomonas smithii</name>
    <dbReference type="NCBI Taxonomy" id="3055"/>
    <lineage>
        <taxon>Eukaryota</taxon>
        <taxon>Viridiplantae</taxon>
        <taxon>Chlorophyta</taxon>
        <taxon>core chlorophytes</taxon>
        <taxon>Chlorophyceae</taxon>
        <taxon>CS clade</taxon>
        <taxon>Chlamydomonadales</taxon>
        <taxon>Chlamydomonadaceae</taxon>
        <taxon>Chlamydomonas</taxon>
    </lineage>
</organism>
<evidence type="ECO:0000256" key="4">
    <source>
        <dbReference type="SAM" id="MobiDB-lite"/>
    </source>
</evidence>
<dbReference type="EMBL" id="CM008962">
    <property type="protein sequence ID" value="PNW87860.1"/>
    <property type="molecule type" value="Genomic_DNA"/>
</dbReference>
<feature type="compositionally biased region" description="Low complexity" evidence="4">
    <location>
        <begin position="8"/>
        <end position="19"/>
    </location>
</feature>
<feature type="compositionally biased region" description="Gly residues" evidence="4">
    <location>
        <begin position="505"/>
        <end position="521"/>
    </location>
</feature>
<dbReference type="InterPro" id="IPR014001">
    <property type="entry name" value="Helicase_ATP-bd"/>
</dbReference>
<evidence type="ECO:0000256" key="3">
    <source>
        <dbReference type="PROSITE-ProRule" id="PRU00649"/>
    </source>
</evidence>
<dbReference type="GO" id="GO:0006351">
    <property type="term" value="P:DNA-templated transcription"/>
    <property type="evidence" value="ECO:0007669"/>
    <property type="project" value="InterPro"/>
</dbReference>
<dbReference type="InterPro" id="IPR035441">
    <property type="entry name" value="TFIIS/LEDGF_dom_sf"/>
</dbReference>
<feature type="domain" description="TFIIS central" evidence="6">
    <location>
        <begin position="1662"/>
        <end position="1804"/>
    </location>
</feature>
<dbReference type="InterPro" id="IPR040980">
    <property type="entry name" value="SWI2_SNF2"/>
</dbReference>
<dbReference type="Gene3D" id="1.20.930.10">
    <property type="entry name" value="Conserved domain common to transcription factors TFIIS, elongin A, CRSP70"/>
    <property type="match status" value="1"/>
</dbReference>
<feature type="domain" description="TFIIS N-terminal" evidence="5">
    <location>
        <begin position="1532"/>
        <end position="1604"/>
    </location>
</feature>
<dbReference type="GeneID" id="66051920"/>
<sequence length="1861" mass="185145">MMEKGQKQQDAQQQQQGLQVSAPSREQVQQRAEALAREVLVQGLREAAAGAKPGRRGGCRHGGVEGAGADADGDADASGGDGGGPEPRPHQVEAVAALLCAVYWDPLDAPASSSATSAASSGPAASGPAASGPASSGPAASGPATDAPPVNYLLQHSTGSGKSFTIAALATALAGWRDGAGGGFGTVLVLNDRLQLDVQLGGCVEAFWRGNGRPPGGLRRATTTRELAGFLAAPPGSPGRPAVVLTTVQKLATLWRARGGRVGGGSGGGGGGRGKAAASGGEALLSRIAVIADEAHRHHGHGTTDQIHQILAGALAAGGVGGGEAAAGAAPGRGPAAAAGVGAGGSSGHSKLRPQQRRQPRGVTYVGFTATPSPKALELFGVATEVPADPTAPDGDAAAAGGRGDGGIEALLLEGDGAGAGAGAGGGSRGTGAEPPAMLYTPYHAYTMRNAIQDGFVLDVLRSYTAVTPRLQLAARREGAAGVDQEAKAQEAGGAEGAEEAEGNAKGGAGEVEDGGGGGPGVAEEVLVEAASNSREVVERKAAYIVQRFLALWRTASAAGYSCLRGMVVARSRQHVAWYTQALRQAVSQEPEFARLAEAAAAADPSDAASSCRGPSVYGAFSGAVQLPAAELAALRRRLNQQQLERWRRWQAGADWGQGVEDVDVAGSAAGGDGDGGEDGRQRRPSKRRRQDPGPVSAWDAALAHLDGVEEDAAGEEEKRATKQQRQQHQQQRRRRGTVKSDSEELEAGHDWEAEEECSDSDSAGSASDGTPSDGDSEYELNEEEEEEEEEESEEGDGSDSAEEDEEEEDCGKQRCGGPRGRRGHGRVGRASQAEDDPGGSNGSDGDGGGGDGSSDLEGGGGGAARKRPRREDSALTPGAQGDGLSGRSSGAAAAPGGAGGGAGGGMSVSMFGPPDSSVTTGPVTAGPAAAAAAAAARTASAGVRRQASRLTVTSRAAVPAPDGVEAADVAVAGAGACGGDESGPAATIEAGPDSGLGGCSTPLRPRRLTRASSSTAVAGPLEQRRQQRLGTDEELADADDEDEVAEAQEEEVVMVPVTEAELNGSGAGGGGRGAADPRAARLLVVCSKYETGYDDPRLGALFIDRTLTGSRAVQVLGRLNRPAPSLGKAPGLLGVVDFVNGVGGLREAFEEFYDVTYLHTGKHARRLRQERQMERALCRILEALQPAADRAAAAAAAAAATVTGGGNSGSGNLMAMGVREIAAAAGAHLPPEVRRALESDLSVYTALAGSLRLELPELPHVFAAALLARLTADREARERQAAALGLAAAAAAAGGGADAEEAGGGAGAGAAAIALSAVQVAVCELEETFSGAICLAGPSPLGLLPTAAVAAGAEGTPADGVEAGAQAATTLAGTEHGIVLGGRGFLAASLARGSSRSKSSGGSGNASGAPATTGGSTALSRFGLAAAAAAPLRGRPIGGGGSSRRGGKIGRGGGSSTGDPRNALDRKVRKNRPISEVIAAANAALDGAYERRLAAGFRDICARLAAANAAAAAAATATATATEAANGGPATAAASAGAAAATADSYELLSLLRRLSMWPVGVEQLKATAVGREVAALKKHECPQVANLARTLIARWKAVAASHAAATAAAAAGSANGGAAQDGRKPVDGGVKAQRAGSATPSGGAAAAAAAAAAPAIDEGLRTRARAMLTDALKAHATAAAAAAAAKAAKARARDGAAAAPLAPPLLPVESERLAEAARALEDAVFGVHGREGAAYKSQTRALVAALRHADGVARGLLAGSTAAAELAAADSMALAPPRVRAQAEELERKKRLEMEAWEKLAGQGAGGASTYKSAGTICPGCGGAGATVHNVLSGGTYAQERVQIQKFVCDHCGSTWRND</sequence>
<feature type="region of interest" description="Disordered" evidence="4">
    <location>
        <begin position="47"/>
        <end position="89"/>
    </location>
</feature>
<accession>A0A2K3E4Z6</accession>
<dbReference type="InterPro" id="IPR027417">
    <property type="entry name" value="P-loop_NTPase"/>
</dbReference>
<dbReference type="STRING" id="3055.A0A2K3E4Z6"/>
<dbReference type="Gene3D" id="3.40.50.300">
    <property type="entry name" value="P-loop containing nucleotide triphosphate hydrolases"/>
    <property type="match status" value="2"/>
</dbReference>
<evidence type="ECO:0000256" key="1">
    <source>
        <dbReference type="ARBA" id="ARBA00004123"/>
    </source>
</evidence>
<feature type="region of interest" description="Disordered" evidence="4">
    <location>
        <begin position="984"/>
        <end position="1039"/>
    </location>
</feature>
<dbReference type="PANTHER" id="PTHR42927">
    <property type="entry name" value="HELICASE SUPERFAMILY 1 AND 2 DOMAIN-CONTAINING PROTEIN"/>
    <property type="match status" value="1"/>
</dbReference>
<feature type="region of interest" description="Disordered" evidence="4">
    <location>
        <begin position="712"/>
        <end position="927"/>
    </location>
</feature>
<dbReference type="InterPro" id="IPR003617">
    <property type="entry name" value="TFIIS/CRSP70_N_sub"/>
</dbReference>
<dbReference type="InterPro" id="IPR017923">
    <property type="entry name" value="TFIIS_N"/>
</dbReference>
<feature type="compositionally biased region" description="Gly residues" evidence="4">
    <location>
        <begin position="1437"/>
        <end position="1457"/>
    </location>
</feature>
<feature type="region of interest" description="Disordered" evidence="4">
    <location>
        <begin position="1614"/>
        <end position="1640"/>
    </location>
</feature>
<evidence type="ECO:0008006" key="9">
    <source>
        <dbReference type="Google" id="ProtNLM"/>
    </source>
</evidence>
<dbReference type="Pfam" id="PF08711">
    <property type="entry name" value="Med26"/>
    <property type="match status" value="1"/>
</dbReference>
<dbReference type="GO" id="GO:0005634">
    <property type="term" value="C:nucleus"/>
    <property type="evidence" value="ECO:0007669"/>
    <property type="project" value="UniProtKB-SubCell"/>
</dbReference>
<evidence type="ECO:0000313" key="8">
    <source>
        <dbReference type="Proteomes" id="UP000006906"/>
    </source>
</evidence>
<feature type="compositionally biased region" description="Basic residues" evidence="4">
    <location>
        <begin position="350"/>
        <end position="360"/>
    </location>
</feature>
<evidence type="ECO:0000259" key="5">
    <source>
        <dbReference type="PROSITE" id="PS51319"/>
    </source>
</evidence>
<dbReference type="SUPFAM" id="SSF52540">
    <property type="entry name" value="P-loop containing nucleoside triphosphate hydrolases"/>
    <property type="match status" value="1"/>
</dbReference>
<dbReference type="PROSITE" id="PS51319">
    <property type="entry name" value="TFIIS_N"/>
    <property type="match status" value="1"/>
</dbReference>
<dbReference type="Pfam" id="PF07500">
    <property type="entry name" value="TFIIS_M"/>
    <property type="match status" value="1"/>
</dbReference>
<feature type="compositionally biased region" description="Gly residues" evidence="4">
    <location>
        <begin position="840"/>
        <end position="864"/>
    </location>
</feature>
<feature type="compositionally biased region" description="Polar residues" evidence="4">
    <location>
        <begin position="21"/>
        <end position="30"/>
    </location>
</feature>
<feature type="region of interest" description="Disordered" evidence="4">
    <location>
        <begin position="1"/>
        <end position="32"/>
    </location>
</feature>
<feature type="region of interest" description="Disordered" evidence="4">
    <location>
        <begin position="1435"/>
        <end position="1470"/>
    </location>
</feature>
<gene>
    <name evidence="7" type="ORF">CHLRE_01g004850v5</name>
</gene>
<dbReference type="PROSITE" id="PS51321">
    <property type="entry name" value="TFIIS_CENTRAL"/>
    <property type="match status" value="1"/>
</dbReference>
<comment type="subcellular location">
    <subcellularLocation>
        <location evidence="1 3">Nucleus</location>
    </subcellularLocation>
</comment>
<feature type="region of interest" description="Disordered" evidence="4">
    <location>
        <begin position="478"/>
        <end position="521"/>
    </location>
</feature>
<keyword evidence="2 3" id="KW-0539">Nucleus</keyword>
<dbReference type="RefSeq" id="XP_042928088.1">
    <property type="nucleotide sequence ID" value="XM_043058174.1"/>
</dbReference>
<dbReference type="SUPFAM" id="SSF47676">
    <property type="entry name" value="Conserved domain common to transcription factors TFIIS, elongin A, CRSP70"/>
    <property type="match status" value="1"/>
</dbReference>
<feature type="region of interest" description="Disordered" evidence="4">
    <location>
        <begin position="1396"/>
        <end position="1415"/>
    </location>
</feature>
<feature type="region of interest" description="Disordered" evidence="4">
    <location>
        <begin position="658"/>
        <end position="697"/>
    </location>
</feature>
<feature type="compositionally biased region" description="Basic and acidic residues" evidence="4">
    <location>
        <begin position="739"/>
        <end position="752"/>
    </location>
</feature>
<feature type="compositionally biased region" description="Low complexity" evidence="4">
    <location>
        <begin position="326"/>
        <end position="340"/>
    </location>
</feature>
<dbReference type="KEGG" id="cre:CHLRE_01g004850v5"/>
<dbReference type="InParanoid" id="A0A2K3E4Z6"/>
<dbReference type="SMART" id="SM00509">
    <property type="entry name" value="TFS2N"/>
    <property type="match status" value="1"/>
</dbReference>